<feature type="binding site" evidence="6">
    <location>
        <position position="141"/>
    </location>
    <ligand>
        <name>Fe cation</name>
        <dbReference type="ChEBI" id="CHEBI:24875"/>
    </ligand>
</feature>
<reference evidence="8 9" key="1">
    <citation type="submission" date="2019-11" db="EMBL/GenBank/DDBJ databases">
        <title>Whole genome sequencing identifies a novel species of the genus Arsenicicoccus isolated from human blood.</title>
        <authorList>
            <person name="Jeong J.H."/>
            <person name="Kweon O.J."/>
            <person name="Kim H.R."/>
            <person name="Kim T.-H."/>
            <person name="Ha S.-M."/>
            <person name="Lee M.-K."/>
        </authorList>
    </citation>
    <scope>NUCLEOTIDE SEQUENCE [LARGE SCALE GENOMIC DNA]</scope>
    <source>
        <strain evidence="8 9">MKL-02</strain>
    </source>
</reference>
<gene>
    <name evidence="6 8" type="primary">def</name>
    <name evidence="8" type="ORF">GGG17_12925</name>
</gene>
<dbReference type="Pfam" id="PF01327">
    <property type="entry name" value="Pep_deformylase"/>
    <property type="match status" value="1"/>
</dbReference>
<organism evidence="8 9">
    <name type="scientific">Arsenicicoccus cauae</name>
    <dbReference type="NCBI Taxonomy" id="2663847"/>
    <lineage>
        <taxon>Bacteria</taxon>
        <taxon>Bacillati</taxon>
        <taxon>Actinomycetota</taxon>
        <taxon>Actinomycetes</taxon>
        <taxon>Micrococcales</taxon>
        <taxon>Intrasporangiaceae</taxon>
        <taxon>Arsenicicoccus</taxon>
    </lineage>
</organism>
<evidence type="ECO:0000256" key="7">
    <source>
        <dbReference type="SAM" id="MobiDB-lite"/>
    </source>
</evidence>
<evidence type="ECO:0000256" key="6">
    <source>
        <dbReference type="HAMAP-Rule" id="MF_00163"/>
    </source>
</evidence>
<feature type="active site" evidence="6">
    <location>
        <position position="142"/>
    </location>
</feature>
<evidence type="ECO:0000256" key="3">
    <source>
        <dbReference type="ARBA" id="ARBA00022801"/>
    </source>
</evidence>
<dbReference type="InterPro" id="IPR036821">
    <property type="entry name" value="Peptide_deformylase_sf"/>
</dbReference>
<dbReference type="HAMAP" id="MF_00163">
    <property type="entry name" value="Pep_deformylase"/>
    <property type="match status" value="1"/>
</dbReference>
<comment type="caution">
    <text evidence="8">The sequence shown here is derived from an EMBL/GenBank/DDBJ whole genome shotgun (WGS) entry which is preliminary data.</text>
</comment>
<protein>
    <recommendedName>
        <fullName evidence="6">Peptide deformylase</fullName>
        <shortName evidence="6">PDF</shortName>
        <ecNumber evidence="6">3.5.1.88</ecNumber>
    </recommendedName>
    <alternativeName>
        <fullName evidence="6">Polypeptide deformylase</fullName>
    </alternativeName>
</protein>
<keyword evidence="5 6" id="KW-0408">Iron</keyword>
<evidence type="ECO:0000313" key="9">
    <source>
        <dbReference type="Proteomes" id="UP000431092"/>
    </source>
</evidence>
<comment type="function">
    <text evidence="6">Removes the formyl group from the N-terminal Met of newly synthesized proteins. Requires at least a dipeptide for an efficient rate of reaction. N-terminal L-methionine is a prerequisite for activity but the enzyme has broad specificity at other positions.</text>
</comment>
<dbReference type="EMBL" id="WLVL01000040">
    <property type="protein sequence ID" value="MTB72850.1"/>
    <property type="molecule type" value="Genomic_DNA"/>
</dbReference>
<name>A0A6I3ISG4_9MICO</name>
<keyword evidence="3 6" id="KW-0378">Hydrolase</keyword>
<keyword evidence="4 6" id="KW-0648">Protein biosynthesis</keyword>
<keyword evidence="2 6" id="KW-0479">Metal-binding</keyword>
<comment type="catalytic activity">
    <reaction evidence="6">
        <text>N-terminal N-formyl-L-methionyl-[peptide] + H2O = N-terminal L-methionyl-[peptide] + formate</text>
        <dbReference type="Rhea" id="RHEA:24420"/>
        <dbReference type="Rhea" id="RHEA-COMP:10639"/>
        <dbReference type="Rhea" id="RHEA-COMP:10640"/>
        <dbReference type="ChEBI" id="CHEBI:15377"/>
        <dbReference type="ChEBI" id="CHEBI:15740"/>
        <dbReference type="ChEBI" id="CHEBI:49298"/>
        <dbReference type="ChEBI" id="CHEBI:64731"/>
        <dbReference type="EC" id="3.5.1.88"/>
    </reaction>
</comment>
<dbReference type="PRINTS" id="PR01576">
    <property type="entry name" value="PDEFORMYLASE"/>
</dbReference>
<comment type="cofactor">
    <cofactor evidence="6">
        <name>Fe(2+)</name>
        <dbReference type="ChEBI" id="CHEBI:29033"/>
    </cofactor>
    <text evidence="6">Binds 1 Fe(2+) ion.</text>
</comment>
<dbReference type="EC" id="3.5.1.88" evidence="6"/>
<evidence type="ECO:0000313" key="8">
    <source>
        <dbReference type="EMBL" id="MTB72850.1"/>
    </source>
</evidence>
<keyword evidence="9" id="KW-1185">Reference proteome</keyword>
<evidence type="ECO:0000256" key="4">
    <source>
        <dbReference type="ARBA" id="ARBA00022917"/>
    </source>
</evidence>
<dbReference type="InterPro" id="IPR023635">
    <property type="entry name" value="Peptide_deformylase"/>
</dbReference>
<dbReference type="NCBIfam" id="TIGR00079">
    <property type="entry name" value="pept_deformyl"/>
    <property type="match status" value="1"/>
</dbReference>
<dbReference type="AlphaFoldDB" id="A0A6I3ISG4"/>
<dbReference type="PANTHER" id="PTHR10458">
    <property type="entry name" value="PEPTIDE DEFORMYLASE"/>
    <property type="match status" value="1"/>
</dbReference>
<dbReference type="PANTHER" id="PTHR10458:SF2">
    <property type="entry name" value="PEPTIDE DEFORMYLASE, MITOCHONDRIAL"/>
    <property type="match status" value="1"/>
</dbReference>
<evidence type="ECO:0000256" key="2">
    <source>
        <dbReference type="ARBA" id="ARBA00022723"/>
    </source>
</evidence>
<feature type="region of interest" description="Disordered" evidence="7">
    <location>
        <begin position="186"/>
        <end position="229"/>
    </location>
</feature>
<dbReference type="CDD" id="cd00487">
    <property type="entry name" value="Pep_deformylase"/>
    <property type="match status" value="1"/>
</dbReference>
<dbReference type="GO" id="GO:0046872">
    <property type="term" value="F:metal ion binding"/>
    <property type="evidence" value="ECO:0007669"/>
    <property type="project" value="UniProtKB-KW"/>
</dbReference>
<comment type="similarity">
    <text evidence="1 6">Belongs to the polypeptide deformylase family.</text>
</comment>
<evidence type="ECO:0000256" key="5">
    <source>
        <dbReference type="ARBA" id="ARBA00023004"/>
    </source>
</evidence>
<dbReference type="Proteomes" id="UP000431092">
    <property type="component" value="Unassembled WGS sequence"/>
</dbReference>
<dbReference type="GO" id="GO:0042586">
    <property type="term" value="F:peptide deformylase activity"/>
    <property type="evidence" value="ECO:0007669"/>
    <property type="project" value="UniProtKB-UniRule"/>
</dbReference>
<feature type="binding site" evidence="6">
    <location>
        <position position="145"/>
    </location>
    <ligand>
        <name>Fe cation</name>
        <dbReference type="ChEBI" id="CHEBI:24875"/>
    </ligand>
</feature>
<dbReference type="NCBIfam" id="NF001159">
    <property type="entry name" value="PRK00150.1-3"/>
    <property type="match status" value="1"/>
</dbReference>
<sequence>MSVRPVVIYGEPVLHRRAEAVTEFDDALRGLVEDMYATMDAANGVGLAAPQIGVGLRIFTYEMDNEDGVPRRGVVVNPVVTTSGKPSDDPDPHDDAEGCLSVPGESFPLVRPQRAHVIGQDLDGNRVEWDATGWFARCMQHEYDHLNGTLYVDRLEGRWARKGKRMLKANGWNVPGLTWMPGVDADPFGHDAPGAVGDGDGDADGHGGVEGDQPAEGTTVAEGGGTGRP</sequence>
<feature type="binding site" evidence="6">
    <location>
        <position position="99"/>
    </location>
    <ligand>
        <name>Fe cation</name>
        <dbReference type="ChEBI" id="CHEBI:24875"/>
    </ligand>
</feature>
<feature type="compositionally biased region" description="Low complexity" evidence="7">
    <location>
        <begin position="211"/>
        <end position="221"/>
    </location>
</feature>
<dbReference type="GO" id="GO:0006412">
    <property type="term" value="P:translation"/>
    <property type="evidence" value="ECO:0007669"/>
    <property type="project" value="UniProtKB-UniRule"/>
</dbReference>
<accession>A0A6I3ISG4</accession>
<dbReference type="Gene3D" id="3.90.45.10">
    <property type="entry name" value="Peptide deformylase"/>
    <property type="match status" value="1"/>
</dbReference>
<evidence type="ECO:0000256" key="1">
    <source>
        <dbReference type="ARBA" id="ARBA00010759"/>
    </source>
</evidence>
<dbReference type="RefSeq" id="WP_154594107.1">
    <property type="nucleotide sequence ID" value="NZ_CP171001.1"/>
</dbReference>
<proteinExistence type="inferred from homology"/>
<dbReference type="SUPFAM" id="SSF56420">
    <property type="entry name" value="Peptide deformylase"/>
    <property type="match status" value="1"/>
</dbReference>